<sequence>MSRVFIINKKHVQLFVFALLIILLAAVYLSWDRTRPASTQPAKVQTIQLVTGEFSSTTADGKKLEVYRWDPGSISLRKGEPVELRISGVNGSSHPFVIEGLGIKGEVKKGQTTVVRFTPEQAGTFTIICQVHTDMNNGGPMVGYIEVH</sequence>
<keyword evidence="1" id="KW-0812">Transmembrane</keyword>
<accession>A0A1I1XZH5</accession>
<dbReference type="InterPro" id="IPR008972">
    <property type="entry name" value="Cupredoxin"/>
</dbReference>
<reference evidence="4" key="1">
    <citation type="submission" date="2016-10" db="EMBL/GenBank/DDBJ databases">
        <authorList>
            <person name="Varghese N."/>
            <person name="Submissions S."/>
        </authorList>
    </citation>
    <scope>NUCLEOTIDE SEQUENCE [LARGE SCALE GENOMIC DNA]</scope>
    <source>
        <strain evidence="4">CGMCC 1.10784</strain>
    </source>
</reference>
<name>A0A1I1XZH5_9BACL</name>
<dbReference type="Proteomes" id="UP000198855">
    <property type="component" value="Unassembled WGS sequence"/>
</dbReference>
<gene>
    <name evidence="3" type="ORF">SAMN05216378_2414</name>
</gene>
<evidence type="ECO:0000259" key="2">
    <source>
        <dbReference type="Pfam" id="PF13473"/>
    </source>
</evidence>
<feature type="transmembrane region" description="Helical" evidence="1">
    <location>
        <begin position="12"/>
        <end position="31"/>
    </location>
</feature>
<dbReference type="STRING" id="1045775.SAMN05216378_2414"/>
<evidence type="ECO:0000313" key="4">
    <source>
        <dbReference type="Proteomes" id="UP000198855"/>
    </source>
</evidence>
<dbReference type="Pfam" id="PF13473">
    <property type="entry name" value="Cupredoxin_1"/>
    <property type="match status" value="1"/>
</dbReference>
<dbReference type="OrthoDB" id="9773354at2"/>
<keyword evidence="1" id="KW-0472">Membrane</keyword>
<feature type="domain" description="EfeO-type cupredoxin-like" evidence="2">
    <location>
        <begin position="45"/>
        <end position="136"/>
    </location>
</feature>
<keyword evidence="1" id="KW-1133">Transmembrane helix</keyword>
<dbReference type="Gene3D" id="2.60.40.420">
    <property type="entry name" value="Cupredoxins - blue copper proteins"/>
    <property type="match status" value="1"/>
</dbReference>
<dbReference type="RefSeq" id="WP_091185037.1">
    <property type="nucleotide sequence ID" value="NZ_FOMT01000002.1"/>
</dbReference>
<evidence type="ECO:0000313" key="3">
    <source>
        <dbReference type="EMBL" id="SFE12706.1"/>
    </source>
</evidence>
<evidence type="ECO:0000256" key="1">
    <source>
        <dbReference type="SAM" id="Phobius"/>
    </source>
</evidence>
<dbReference type="InterPro" id="IPR028096">
    <property type="entry name" value="EfeO_Cupredoxin"/>
</dbReference>
<dbReference type="AlphaFoldDB" id="A0A1I1XZH5"/>
<dbReference type="EMBL" id="FOMT01000002">
    <property type="protein sequence ID" value="SFE12706.1"/>
    <property type="molecule type" value="Genomic_DNA"/>
</dbReference>
<keyword evidence="4" id="KW-1185">Reference proteome</keyword>
<proteinExistence type="predicted"/>
<dbReference type="SUPFAM" id="SSF49503">
    <property type="entry name" value="Cupredoxins"/>
    <property type="match status" value="1"/>
</dbReference>
<organism evidence="3 4">
    <name type="scientific">Paenibacillus catalpae</name>
    <dbReference type="NCBI Taxonomy" id="1045775"/>
    <lineage>
        <taxon>Bacteria</taxon>
        <taxon>Bacillati</taxon>
        <taxon>Bacillota</taxon>
        <taxon>Bacilli</taxon>
        <taxon>Bacillales</taxon>
        <taxon>Paenibacillaceae</taxon>
        <taxon>Paenibacillus</taxon>
    </lineage>
</organism>
<protein>
    <submittedName>
        <fullName evidence="3">Nitrosocyanin</fullName>
    </submittedName>
</protein>